<evidence type="ECO:0000256" key="5">
    <source>
        <dbReference type="ARBA" id="ARBA00022679"/>
    </source>
</evidence>
<feature type="transmembrane region" description="Helical" evidence="10">
    <location>
        <begin position="251"/>
        <end position="276"/>
    </location>
</feature>
<keyword evidence="9" id="KW-0325">Glycoprotein</keyword>
<sequence length="311" mass="34093">MAVQPKKQVAGKEASPHNLVRGLWQLLRLHTVEGLSTASIGWLALFFYAIQQQISWDALRGTFLGIFASYGATHGVFCIWNDICDRDFDGQVARTRKRPLPSGMVTLLEAIIAFIVGLLTTLAVTYTMLGERVTWTMVPIWGLSFLYPLCKRAIWAPQAVLGLTMASCVLPPWVALGNDYDGSIALPASLFGAIFSWLVYLDLIYASQDRFDDEKAGVKSLAVFLGDNLKAGLTVLGVAQIAFFARAATDAAAGGCLWILGILAWTISVPWSILSLDQRDRKSGGRIFLFNAVLVLYLTAVAAVEVWMSRR</sequence>
<dbReference type="EMBL" id="QJNU01000713">
    <property type="protein sequence ID" value="RYO88709.1"/>
    <property type="molecule type" value="Genomic_DNA"/>
</dbReference>
<dbReference type="CDD" id="cd13959">
    <property type="entry name" value="PT_UbiA_COQ2"/>
    <property type="match status" value="1"/>
</dbReference>
<dbReference type="Gene3D" id="1.20.120.1780">
    <property type="entry name" value="UbiA prenyltransferase"/>
    <property type="match status" value="1"/>
</dbReference>
<keyword evidence="12" id="KW-1185">Reference proteome</keyword>
<protein>
    <submittedName>
        <fullName evidence="11">Uncharacterized protein</fullName>
    </submittedName>
</protein>
<reference evidence="11 12" key="1">
    <citation type="submission" date="2018-06" db="EMBL/GenBank/DDBJ databases">
        <title>Complete Genomes of Monosporascus.</title>
        <authorList>
            <person name="Robinson A.J."/>
            <person name="Natvig D.O."/>
        </authorList>
    </citation>
    <scope>NUCLEOTIDE SEQUENCE [LARGE SCALE GENOMIC DNA]</scope>
    <source>
        <strain evidence="11 12">CBS 110550</strain>
    </source>
</reference>
<dbReference type="GO" id="GO:0005886">
    <property type="term" value="C:plasma membrane"/>
    <property type="evidence" value="ECO:0007669"/>
    <property type="project" value="TreeGrafter"/>
</dbReference>
<evidence type="ECO:0000256" key="7">
    <source>
        <dbReference type="ARBA" id="ARBA00022989"/>
    </source>
</evidence>
<evidence type="ECO:0000256" key="4">
    <source>
        <dbReference type="ARBA" id="ARBA00005985"/>
    </source>
</evidence>
<dbReference type="InterPro" id="IPR044878">
    <property type="entry name" value="UbiA_sf"/>
</dbReference>
<evidence type="ECO:0000256" key="8">
    <source>
        <dbReference type="ARBA" id="ARBA00023136"/>
    </source>
</evidence>
<evidence type="ECO:0000256" key="2">
    <source>
        <dbReference type="ARBA" id="ARBA00004141"/>
    </source>
</evidence>
<dbReference type="InterPro" id="IPR039653">
    <property type="entry name" value="Prenyltransferase"/>
</dbReference>
<dbReference type="FunFam" id="1.20.120.1780:FF:000001">
    <property type="entry name" value="4-hydroxybenzoate octaprenyltransferase"/>
    <property type="match status" value="1"/>
</dbReference>
<feature type="transmembrane region" description="Helical" evidence="10">
    <location>
        <begin position="62"/>
        <end position="83"/>
    </location>
</feature>
<dbReference type="Pfam" id="PF01040">
    <property type="entry name" value="UbiA"/>
    <property type="match status" value="1"/>
</dbReference>
<feature type="transmembrane region" description="Helical" evidence="10">
    <location>
        <begin position="31"/>
        <end position="50"/>
    </location>
</feature>
<evidence type="ECO:0000256" key="3">
    <source>
        <dbReference type="ARBA" id="ARBA00004721"/>
    </source>
</evidence>
<feature type="transmembrane region" description="Helical" evidence="10">
    <location>
        <begin position="182"/>
        <end position="201"/>
    </location>
</feature>
<evidence type="ECO:0000256" key="10">
    <source>
        <dbReference type="SAM" id="Phobius"/>
    </source>
</evidence>
<feature type="transmembrane region" description="Helical" evidence="10">
    <location>
        <begin position="159"/>
        <end position="176"/>
    </location>
</feature>
<dbReference type="Proteomes" id="UP000293360">
    <property type="component" value="Unassembled WGS sequence"/>
</dbReference>
<dbReference type="GO" id="GO:0016114">
    <property type="term" value="P:terpenoid biosynthetic process"/>
    <property type="evidence" value="ECO:0007669"/>
    <property type="project" value="UniProtKB-UniPathway"/>
</dbReference>
<feature type="transmembrane region" description="Helical" evidence="10">
    <location>
        <begin position="288"/>
        <end position="308"/>
    </location>
</feature>
<proteinExistence type="inferred from homology"/>
<dbReference type="InterPro" id="IPR030470">
    <property type="entry name" value="UbiA_prenylTrfase_CS"/>
</dbReference>
<dbReference type="PANTHER" id="PTHR11048:SF28">
    <property type="entry name" value="4-HYDROXYBENZOATE POLYPRENYLTRANSFERASE, MITOCHONDRIAL"/>
    <property type="match status" value="1"/>
</dbReference>
<keyword evidence="5" id="KW-0808">Transferase</keyword>
<keyword evidence="8 10" id="KW-0472">Membrane</keyword>
<dbReference type="STRING" id="155417.A0A4Q4SWV2"/>
<feature type="transmembrane region" description="Helical" evidence="10">
    <location>
        <begin position="132"/>
        <end position="150"/>
    </location>
</feature>
<dbReference type="InterPro" id="IPR000537">
    <property type="entry name" value="UbiA_prenyltransferase"/>
</dbReference>
<comment type="subcellular location">
    <subcellularLocation>
        <location evidence="2">Membrane</location>
        <topology evidence="2">Multi-pass membrane protein</topology>
    </subcellularLocation>
</comment>
<dbReference type="OrthoDB" id="18170at2759"/>
<evidence type="ECO:0000256" key="9">
    <source>
        <dbReference type="ARBA" id="ARBA00023180"/>
    </source>
</evidence>
<dbReference type="UniPathway" id="UPA00213"/>
<dbReference type="GO" id="GO:0016765">
    <property type="term" value="F:transferase activity, transferring alkyl or aryl (other than methyl) groups"/>
    <property type="evidence" value="ECO:0007669"/>
    <property type="project" value="InterPro"/>
</dbReference>
<name>A0A4Q4SWV2_9PEZI</name>
<evidence type="ECO:0000313" key="11">
    <source>
        <dbReference type="EMBL" id="RYO88709.1"/>
    </source>
</evidence>
<feature type="transmembrane region" description="Helical" evidence="10">
    <location>
        <begin position="104"/>
        <end position="126"/>
    </location>
</feature>
<dbReference type="PROSITE" id="PS00943">
    <property type="entry name" value="UBIA"/>
    <property type="match status" value="1"/>
</dbReference>
<dbReference type="PANTHER" id="PTHR11048">
    <property type="entry name" value="PRENYLTRANSFERASES"/>
    <property type="match status" value="1"/>
</dbReference>
<evidence type="ECO:0000256" key="6">
    <source>
        <dbReference type="ARBA" id="ARBA00022692"/>
    </source>
</evidence>
<evidence type="ECO:0000313" key="12">
    <source>
        <dbReference type="Proteomes" id="UP000293360"/>
    </source>
</evidence>
<comment type="pathway">
    <text evidence="3">Secondary metabolite biosynthesis; terpenoid biosynthesis.</text>
</comment>
<dbReference type="AlphaFoldDB" id="A0A4Q4SWV2"/>
<evidence type="ECO:0000256" key="1">
    <source>
        <dbReference type="ARBA" id="ARBA00001946"/>
    </source>
</evidence>
<dbReference type="Gene3D" id="1.10.357.140">
    <property type="entry name" value="UbiA prenyltransferase"/>
    <property type="match status" value="1"/>
</dbReference>
<gene>
    <name evidence="11" type="ORF">DL764_008696</name>
</gene>
<keyword evidence="6 10" id="KW-0812">Transmembrane</keyword>
<comment type="caution">
    <text evidence="11">The sequence shown here is derived from an EMBL/GenBank/DDBJ whole genome shotgun (WGS) entry which is preliminary data.</text>
</comment>
<comment type="cofactor">
    <cofactor evidence="1">
        <name>Mg(2+)</name>
        <dbReference type="ChEBI" id="CHEBI:18420"/>
    </cofactor>
</comment>
<organism evidence="11 12">
    <name type="scientific">Monosporascus ibericus</name>
    <dbReference type="NCBI Taxonomy" id="155417"/>
    <lineage>
        <taxon>Eukaryota</taxon>
        <taxon>Fungi</taxon>
        <taxon>Dikarya</taxon>
        <taxon>Ascomycota</taxon>
        <taxon>Pezizomycotina</taxon>
        <taxon>Sordariomycetes</taxon>
        <taxon>Xylariomycetidae</taxon>
        <taxon>Xylariales</taxon>
        <taxon>Xylariales incertae sedis</taxon>
        <taxon>Monosporascus</taxon>
    </lineage>
</organism>
<comment type="similarity">
    <text evidence="4">Belongs to the UbiA prenyltransferase family.</text>
</comment>
<accession>A0A4Q4SWV2</accession>
<feature type="transmembrane region" description="Helical" evidence="10">
    <location>
        <begin position="221"/>
        <end position="245"/>
    </location>
</feature>
<keyword evidence="7 10" id="KW-1133">Transmembrane helix</keyword>